<dbReference type="CDD" id="cd10951">
    <property type="entry name" value="CE4_ClCDA_like"/>
    <property type="match status" value="1"/>
</dbReference>
<evidence type="ECO:0000256" key="5">
    <source>
        <dbReference type="ARBA" id="ARBA00023277"/>
    </source>
</evidence>
<dbReference type="EMBL" id="JASJQH010000108">
    <property type="protein sequence ID" value="KAK9767000.1"/>
    <property type="molecule type" value="Genomic_DNA"/>
</dbReference>
<evidence type="ECO:0000256" key="1">
    <source>
        <dbReference type="ARBA" id="ARBA00001941"/>
    </source>
</evidence>
<feature type="chain" id="PRO_5046073444" description="NodB homology domain-containing protein" evidence="6">
    <location>
        <begin position="20"/>
        <end position="232"/>
    </location>
</feature>
<evidence type="ECO:0000256" key="3">
    <source>
        <dbReference type="ARBA" id="ARBA00022729"/>
    </source>
</evidence>
<dbReference type="InterPro" id="IPR002509">
    <property type="entry name" value="NODB_dom"/>
</dbReference>
<gene>
    <name evidence="8" type="ORF">K7432_003512</name>
</gene>
<sequence length="232" mass="25881">MLTLKAISLICTVLCATYAYPNIDKRQVPIGTSISQCLPGQVAITFDDGPSNFTHPLLDTLSSFGARSTFFVVGSMIEENSSALLRAYREGHQIGLHTWSHANLNHLTEASIHDEMTKVSDAVAGVIGVRPRFVRCPYGSCDERVLRILGDMGYKIVNWNLDTDDWRTLSPDHTIKAYENALTDKNEGFISLQHDIYETTISAVPRIIQTIRLRGFETNTVADCLNDNHAYF</sequence>
<keyword evidence="9" id="KW-1185">Reference proteome</keyword>
<keyword evidence="5" id="KW-0119">Carbohydrate metabolism</keyword>
<organism evidence="8 9">
    <name type="scientific">Basidiobolus ranarum</name>
    <dbReference type="NCBI Taxonomy" id="34480"/>
    <lineage>
        <taxon>Eukaryota</taxon>
        <taxon>Fungi</taxon>
        <taxon>Fungi incertae sedis</taxon>
        <taxon>Zoopagomycota</taxon>
        <taxon>Entomophthoromycotina</taxon>
        <taxon>Basidiobolomycetes</taxon>
        <taxon>Basidiobolales</taxon>
        <taxon>Basidiobolaceae</taxon>
        <taxon>Basidiobolus</taxon>
    </lineage>
</organism>
<proteinExistence type="predicted"/>
<keyword evidence="3 6" id="KW-0732">Signal</keyword>
<dbReference type="PANTHER" id="PTHR46471:SF2">
    <property type="entry name" value="CHITIN DEACETYLASE-RELATED"/>
    <property type="match status" value="1"/>
</dbReference>
<evidence type="ECO:0000256" key="4">
    <source>
        <dbReference type="ARBA" id="ARBA00022801"/>
    </source>
</evidence>
<dbReference type="Gene3D" id="3.20.20.370">
    <property type="entry name" value="Glycoside hydrolase/deacetylase"/>
    <property type="match status" value="1"/>
</dbReference>
<feature type="domain" description="NodB homology" evidence="7">
    <location>
        <begin position="40"/>
        <end position="219"/>
    </location>
</feature>
<dbReference type="InterPro" id="IPR011330">
    <property type="entry name" value="Glyco_hydro/deAcase_b/a-brl"/>
</dbReference>
<dbReference type="PANTHER" id="PTHR46471">
    <property type="entry name" value="CHITIN DEACETYLASE"/>
    <property type="match status" value="1"/>
</dbReference>
<evidence type="ECO:0000256" key="2">
    <source>
        <dbReference type="ARBA" id="ARBA00022723"/>
    </source>
</evidence>
<dbReference type="PROSITE" id="PS51677">
    <property type="entry name" value="NODB"/>
    <property type="match status" value="1"/>
</dbReference>
<feature type="signal peptide" evidence="6">
    <location>
        <begin position="1"/>
        <end position="19"/>
    </location>
</feature>
<reference evidence="8 9" key="1">
    <citation type="submission" date="2023-04" db="EMBL/GenBank/DDBJ databases">
        <title>Genome of Basidiobolus ranarum AG-B5.</title>
        <authorList>
            <person name="Stajich J.E."/>
            <person name="Carter-House D."/>
            <person name="Gryganskyi A."/>
        </authorList>
    </citation>
    <scope>NUCLEOTIDE SEQUENCE [LARGE SCALE GENOMIC DNA]</scope>
    <source>
        <strain evidence="8 9">AG-B5</strain>
    </source>
</reference>
<dbReference type="SUPFAM" id="SSF88713">
    <property type="entry name" value="Glycoside hydrolase/deacetylase"/>
    <property type="match status" value="1"/>
</dbReference>
<name>A0ABR2WZP4_9FUNG</name>
<comment type="cofactor">
    <cofactor evidence="1">
        <name>Co(2+)</name>
        <dbReference type="ChEBI" id="CHEBI:48828"/>
    </cofactor>
</comment>
<evidence type="ECO:0000313" key="8">
    <source>
        <dbReference type="EMBL" id="KAK9767000.1"/>
    </source>
</evidence>
<dbReference type="Pfam" id="PF01522">
    <property type="entry name" value="Polysacc_deac_1"/>
    <property type="match status" value="1"/>
</dbReference>
<keyword evidence="4" id="KW-0378">Hydrolase</keyword>
<keyword evidence="2" id="KW-0479">Metal-binding</keyword>
<evidence type="ECO:0000259" key="7">
    <source>
        <dbReference type="PROSITE" id="PS51677"/>
    </source>
</evidence>
<accession>A0ABR2WZP4</accession>
<dbReference type="Proteomes" id="UP001479436">
    <property type="component" value="Unassembled WGS sequence"/>
</dbReference>
<evidence type="ECO:0000313" key="9">
    <source>
        <dbReference type="Proteomes" id="UP001479436"/>
    </source>
</evidence>
<evidence type="ECO:0000256" key="6">
    <source>
        <dbReference type="SAM" id="SignalP"/>
    </source>
</evidence>
<comment type="caution">
    <text evidence="8">The sequence shown here is derived from an EMBL/GenBank/DDBJ whole genome shotgun (WGS) entry which is preliminary data.</text>
</comment>
<protein>
    <recommendedName>
        <fullName evidence="7">NodB homology domain-containing protein</fullName>
    </recommendedName>
</protein>